<evidence type="ECO:0000259" key="1">
    <source>
        <dbReference type="Pfam" id="PF00171"/>
    </source>
</evidence>
<dbReference type="AlphaFoldDB" id="A0A7I7YYP5"/>
<gene>
    <name evidence="2" type="ORF">MPRM_37430</name>
</gene>
<sequence length="463" mass="48697">MGDQQASATTDSVFVDALGAGGHYRTRNREVVAGTAGQPLVELSVVPPLFISRTLAAQRKVAPLPPGEREAALLGAAEIFANGVIAGLDFEGYVEMTSRISGLPIAVTRAAARGVADAVAHAFSAVRPARPVGAVPDWRDQRSSRGGAVWARRGEVFAVHASGNGPGVHGLWPQALALGYRVAVRPSRREPLTSHRLVHAAREAGFRTEDAAYLPCDHAGADELIRSADVALVYGGQDVVDKYAADPSVLVNGPGRAKIVITAERDWREHLDLIVESVAGLGGMACVNATAVLYEGDPAPLARALAERLATIQPLPADDERAILPVQPVDKARALADHLAVRAAGSTPLLGADQVVASLGSGYAALRPAVHLTTPDADNLNVELPFPCVWVSSWSRAAGVGPLRRSLVVAAITDDQTLIDDLLAEPTVSNVYRDRPTLHAAPEVPHDGFLADFLMRNKGFAGN</sequence>
<dbReference type="RefSeq" id="WP_085268559.1">
    <property type="nucleotide sequence ID" value="NZ_AP022614.1"/>
</dbReference>
<organism evidence="2 3">
    <name type="scientific">Mycobacterium parmense</name>
    <dbReference type="NCBI Taxonomy" id="185642"/>
    <lineage>
        <taxon>Bacteria</taxon>
        <taxon>Bacillati</taxon>
        <taxon>Actinomycetota</taxon>
        <taxon>Actinomycetes</taxon>
        <taxon>Mycobacteriales</taxon>
        <taxon>Mycobacteriaceae</taxon>
        <taxon>Mycobacterium</taxon>
        <taxon>Mycobacterium simiae complex</taxon>
    </lineage>
</organism>
<dbReference type="GO" id="GO:0016620">
    <property type="term" value="F:oxidoreductase activity, acting on the aldehyde or oxo group of donors, NAD or NADP as acceptor"/>
    <property type="evidence" value="ECO:0007669"/>
    <property type="project" value="InterPro"/>
</dbReference>
<name>A0A7I7YYP5_9MYCO</name>
<protein>
    <recommendedName>
        <fullName evidence="1">Aldehyde dehydrogenase domain-containing protein</fullName>
    </recommendedName>
</protein>
<keyword evidence="3" id="KW-1185">Reference proteome</keyword>
<dbReference type="InterPro" id="IPR016161">
    <property type="entry name" value="Ald_DH/histidinol_DH"/>
</dbReference>
<accession>A0A7I7YYP5</accession>
<dbReference type="SUPFAM" id="SSF53720">
    <property type="entry name" value="ALDH-like"/>
    <property type="match status" value="1"/>
</dbReference>
<proteinExistence type="predicted"/>
<dbReference type="OrthoDB" id="229416at2"/>
<evidence type="ECO:0000313" key="2">
    <source>
        <dbReference type="EMBL" id="BBZ46462.1"/>
    </source>
</evidence>
<dbReference type="EMBL" id="AP022614">
    <property type="protein sequence ID" value="BBZ46462.1"/>
    <property type="molecule type" value="Genomic_DNA"/>
</dbReference>
<dbReference type="InterPro" id="IPR016163">
    <property type="entry name" value="Ald_DH_C"/>
</dbReference>
<dbReference type="InterPro" id="IPR016162">
    <property type="entry name" value="Ald_DH_N"/>
</dbReference>
<dbReference type="Proteomes" id="UP000467105">
    <property type="component" value="Chromosome"/>
</dbReference>
<dbReference type="Pfam" id="PF00171">
    <property type="entry name" value="Aldedh"/>
    <property type="match status" value="1"/>
</dbReference>
<reference evidence="2 3" key="1">
    <citation type="journal article" date="2019" name="Emerg. Microbes Infect.">
        <title>Comprehensive subspecies identification of 175 nontuberculous mycobacteria species based on 7547 genomic profiles.</title>
        <authorList>
            <person name="Matsumoto Y."/>
            <person name="Kinjo T."/>
            <person name="Motooka D."/>
            <person name="Nabeya D."/>
            <person name="Jung N."/>
            <person name="Uechi K."/>
            <person name="Horii T."/>
            <person name="Iida T."/>
            <person name="Fujita J."/>
            <person name="Nakamura S."/>
        </authorList>
    </citation>
    <scope>NUCLEOTIDE SEQUENCE [LARGE SCALE GENOMIC DNA]</scope>
    <source>
        <strain evidence="2 3">JCM 14742</strain>
    </source>
</reference>
<dbReference type="Gene3D" id="3.40.309.10">
    <property type="entry name" value="Aldehyde Dehydrogenase, Chain A, domain 2"/>
    <property type="match status" value="1"/>
</dbReference>
<dbReference type="Gene3D" id="3.40.605.10">
    <property type="entry name" value="Aldehyde Dehydrogenase, Chain A, domain 1"/>
    <property type="match status" value="1"/>
</dbReference>
<evidence type="ECO:0000313" key="3">
    <source>
        <dbReference type="Proteomes" id="UP000467105"/>
    </source>
</evidence>
<dbReference type="InterPro" id="IPR015590">
    <property type="entry name" value="Aldehyde_DH_dom"/>
</dbReference>
<feature type="domain" description="Aldehyde dehydrogenase" evidence="1">
    <location>
        <begin position="172"/>
        <end position="373"/>
    </location>
</feature>